<reference evidence="2" key="1">
    <citation type="journal article" date="2016" name="Front. Microbiol.">
        <title>Molecular Keys to the Janthinobacterium and Duganella spp. Interaction with the Plant Pathogen Fusarium graminearum.</title>
        <authorList>
            <person name="Haack F.S."/>
            <person name="Poehlein A."/>
            <person name="Kroger C."/>
            <person name="Voigt C.A."/>
            <person name="Piepenbring M."/>
            <person name="Bode H.B."/>
            <person name="Daniel R."/>
            <person name="Schafer W."/>
            <person name="Streit W.R."/>
        </authorList>
    </citation>
    <scope>NUCLEOTIDE SEQUENCE [LARGE SCALE GENOMIC DNA]</scope>
    <source>
        <strain evidence="2">T54</strain>
    </source>
</reference>
<organism evidence="1 2">
    <name type="scientific">Duganella phyllosphaerae</name>
    <dbReference type="NCBI Taxonomy" id="762836"/>
    <lineage>
        <taxon>Bacteria</taxon>
        <taxon>Pseudomonadati</taxon>
        <taxon>Pseudomonadota</taxon>
        <taxon>Betaproteobacteria</taxon>
        <taxon>Burkholderiales</taxon>
        <taxon>Oxalobacteraceae</taxon>
        <taxon>Telluria group</taxon>
        <taxon>Duganella</taxon>
    </lineage>
</organism>
<protein>
    <submittedName>
        <fullName evidence="1">Uncharacterized protein</fullName>
    </submittedName>
</protein>
<gene>
    <name evidence="1" type="ORF">DUPY_50710</name>
</gene>
<dbReference type="AlphaFoldDB" id="A0A1E7W687"/>
<evidence type="ECO:0000313" key="2">
    <source>
        <dbReference type="Proteomes" id="UP000175989"/>
    </source>
</evidence>
<accession>A0A1E7W687</accession>
<evidence type="ECO:0000313" key="1">
    <source>
        <dbReference type="EMBL" id="OEZ91459.1"/>
    </source>
</evidence>
<dbReference type="EMBL" id="LROM01000152">
    <property type="protein sequence ID" value="OEZ91459.1"/>
    <property type="molecule type" value="Genomic_DNA"/>
</dbReference>
<keyword evidence="2" id="KW-1185">Reference proteome</keyword>
<dbReference type="Proteomes" id="UP000175989">
    <property type="component" value="Unassembled WGS sequence"/>
</dbReference>
<comment type="caution">
    <text evidence="1">The sequence shown here is derived from an EMBL/GenBank/DDBJ whole genome shotgun (WGS) entry which is preliminary data.</text>
</comment>
<dbReference type="RefSeq" id="WP_070251941.1">
    <property type="nucleotide sequence ID" value="NZ_LROM01000152.1"/>
</dbReference>
<proteinExistence type="predicted"/>
<name>A0A1E7W687_9BURK</name>
<sequence length="163" mass="17380">MGTFALQIAAWVQKTKDDTDKVVRYCLASIDGRLVSRSPVGDAKYWKHAPPKGYVGGRFRGNWQMSVGSPATGALNIIDQDGKATIAAHAGIVAAAKAGEVFYLMNNLPYASRIEKGWSRQAPVGLVALTVVEWSNIVDAAVNGVRAGTSSADFAQGYQSYSI</sequence>